<dbReference type="CDD" id="cd00644">
    <property type="entry name" value="HMG-CoA_reductase_classII"/>
    <property type="match status" value="1"/>
</dbReference>
<dbReference type="PRINTS" id="PR00071">
    <property type="entry name" value="HMGCOARDTASE"/>
</dbReference>
<dbReference type="InterPro" id="IPR004553">
    <property type="entry name" value="HMG_CoA_Rdtase_bac-typ"/>
</dbReference>
<evidence type="ECO:0000256" key="3">
    <source>
        <dbReference type="RuleBase" id="RU361219"/>
    </source>
</evidence>
<dbReference type="Proteomes" id="UP000563523">
    <property type="component" value="Unassembled WGS sequence"/>
</dbReference>
<dbReference type="SUPFAM" id="SSF56542">
    <property type="entry name" value="Substrate-binding domain of HMG-CoA reductase"/>
    <property type="match status" value="1"/>
</dbReference>
<dbReference type="EMBL" id="JABZEC010000005">
    <property type="protein sequence ID" value="NVY96757.1"/>
    <property type="molecule type" value="Genomic_DNA"/>
</dbReference>
<organism evidence="4 5">
    <name type="scientific">Bombilactobacillus apium</name>
    <dbReference type="NCBI Taxonomy" id="2675299"/>
    <lineage>
        <taxon>Bacteria</taxon>
        <taxon>Bacillati</taxon>
        <taxon>Bacillota</taxon>
        <taxon>Bacilli</taxon>
        <taxon>Lactobacillales</taxon>
        <taxon>Lactobacillaceae</taxon>
        <taxon>Bombilactobacillus</taxon>
    </lineage>
</organism>
<dbReference type="Gene3D" id="1.10.8.660">
    <property type="match status" value="1"/>
</dbReference>
<comment type="caution">
    <text evidence="4">The sequence shown here is derived from an EMBL/GenBank/DDBJ whole genome shotgun (WGS) entry which is preliminary data.</text>
</comment>
<dbReference type="AlphaFoldDB" id="A0A850R7D7"/>
<protein>
    <recommendedName>
        <fullName evidence="3">3-hydroxy-3-methylglutaryl coenzyme A reductase</fullName>
        <shortName evidence="3">HMG-CoA reductase</shortName>
        <ecNumber evidence="3">1.1.1.88</ecNumber>
    </recommendedName>
</protein>
<gene>
    <name evidence="4" type="ORF">HU830_06260</name>
</gene>
<dbReference type="InterPro" id="IPR009023">
    <property type="entry name" value="HMG_CoA_Rdtase_NAD(P)-bd_sf"/>
</dbReference>
<dbReference type="RefSeq" id="WP_176942920.1">
    <property type="nucleotide sequence ID" value="NZ_JABZEC010000005.1"/>
</dbReference>
<dbReference type="EC" id="1.1.1.88" evidence="3"/>
<accession>A0A850R7D7</accession>
<dbReference type="Gene3D" id="3.90.770.10">
    <property type="entry name" value="3-hydroxy-3-methylglutaryl-coenzyme A Reductase, Chain A, domain 2"/>
    <property type="match status" value="2"/>
</dbReference>
<evidence type="ECO:0000313" key="4">
    <source>
        <dbReference type="EMBL" id="NVY96757.1"/>
    </source>
</evidence>
<dbReference type="SUPFAM" id="SSF55035">
    <property type="entry name" value="NAD-binding domain of HMG-CoA reductase"/>
    <property type="match status" value="1"/>
</dbReference>
<proteinExistence type="inferred from homology"/>
<comment type="pathway">
    <text evidence="3">Metabolic intermediate metabolism; (R)-mevalonate degradation; (S)-3-hydroxy-3-methylglutaryl-CoA from (R)-mevalonate: step 1/1.</text>
</comment>
<dbReference type="PANTHER" id="PTHR10572:SF24">
    <property type="entry name" value="3-HYDROXY-3-METHYLGLUTARYL-COENZYME A REDUCTASE"/>
    <property type="match status" value="1"/>
</dbReference>
<comment type="similarity">
    <text evidence="1 3">Belongs to the HMG-CoA reductase family.</text>
</comment>
<keyword evidence="3" id="KW-0520">NAD</keyword>
<name>A0A850R7D7_9LACO</name>
<dbReference type="Pfam" id="PF00368">
    <property type="entry name" value="HMG-CoA_red"/>
    <property type="match status" value="1"/>
</dbReference>
<keyword evidence="5" id="KW-1185">Reference proteome</keyword>
<keyword evidence="2 3" id="KW-0560">Oxidoreductase</keyword>
<evidence type="ECO:0000313" key="5">
    <source>
        <dbReference type="Proteomes" id="UP000563523"/>
    </source>
</evidence>
<dbReference type="GO" id="GO:0140643">
    <property type="term" value="F:hydroxymethylglutaryl-CoA reductase (NADH) activity"/>
    <property type="evidence" value="ECO:0007669"/>
    <property type="project" value="UniProtKB-EC"/>
</dbReference>
<dbReference type="NCBIfam" id="TIGR00532">
    <property type="entry name" value="HMG_CoA_R_NAD"/>
    <property type="match status" value="1"/>
</dbReference>
<dbReference type="InterPro" id="IPR009029">
    <property type="entry name" value="HMG_CoA_Rdtase_sub-bd_dom_sf"/>
</dbReference>
<comment type="catalytic activity">
    <reaction evidence="3">
        <text>(R)-mevalonate + 2 NAD(+) + CoA = (3S)-3-hydroxy-3-methylglutaryl-CoA + 2 NADH + 2 H(+)</text>
        <dbReference type="Rhea" id="RHEA:14833"/>
        <dbReference type="ChEBI" id="CHEBI:15378"/>
        <dbReference type="ChEBI" id="CHEBI:36464"/>
        <dbReference type="ChEBI" id="CHEBI:43074"/>
        <dbReference type="ChEBI" id="CHEBI:57287"/>
        <dbReference type="ChEBI" id="CHEBI:57540"/>
        <dbReference type="ChEBI" id="CHEBI:57945"/>
        <dbReference type="EC" id="1.1.1.88"/>
    </reaction>
</comment>
<dbReference type="InterPro" id="IPR002202">
    <property type="entry name" value="HMG_CoA_Rdtase"/>
</dbReference>
<dbReference type="PROSITE" id="PS50065">
    <property type="entry name" value="HMG_COA_REDUCTASE_4"/>
    <property type="match status" value="1"/>
</dbReference>
<reference evidence="4 5" key="1">
    <citation type="submission" date="2020-06" db="EMBL/GenBank/DDBJ databases">
        <authorList>
            <person name="Kang J."/>
        </authorList>
    </citation>
    <scope>NUCLEOTIDE SEQUENCE [LARGE SCALE GENOMIC DNA]</scope>
    <source>
        <strain evidence="4 5">DCY120</strain>
    </source>
</reference>
<evidence type="ECO:0000256" key="1">
    <source>
        <dbReference type="ARBA" id="ARBA00007661"/>
    </source>
</evidence>
<dbReference type="GO" id="GO:0004420">
    <property type="term" value="F:hydroxymethylglutaryl-CoA reductase (NADPH) activity"/>
    <property type="evidence" value="ECO:0007669"/>
    <property type="project" value="InterPro"/>
</dbReference>
<evidence type="ECO:0000256" key="2">
    <source>
        <dbReference type="ARBA" id="ARBA00023002"/>
    </source>
</evidence>
<dbReference type="InterPro" id="IPR023074">
    <property type="entry name" value="HMG_CoA_Rdtase_cat_sf"/>
</dbReference>
<dbReference type="UniPathway" id="UPA00257">
    <property type="reaction ID" value="UER00367"/>
</dbReference>
<sequence>MTKFYELTTAQRLDYLQEKGYLTVADRQLLQSSPALPEEIASHLVENQIGSFPLPLGLANHFLIDGQAYLVPLATEEPSVIAAASNAAGRISRSGGFHTQVQREGIIGQIVFKGELAQAEEFLQTQESLLYQVARQAHPSLWEHGGGVRQITVQNLPQFVEFQLLIDPGEAMGANVVNTIVEAVAQVLKRQLPDLEFLLAILSNSAPQMLAQAQVQVKLEELQTATMTGLEVAQRIAAASQLAQVSPVRAATHNKGIMNGIEALVLATGNDTRSVSAAIYAGLDQGGALSTWKLTDQGLQGKISLHLPLGSLGGAISTLPVAQLVRKILQKPTAQQLMGIVAAVGLASNLAALRALVTQGIQAGHMNLQFQSLAMMAGAKATEIDAVVAKLRQEPKQANLARTQEILSKLRQESEEI</sequence>
<dbReference type="PANTHER" id="PTHR10572">
    <property type="entry name" value="3-HYDROXY-3-METHYLGLUTARYL-COENZYME A REDUCTASE"/>
    <property type="match status" value="1"/>
</dbReference>
<dbReference type="GO" id="GO:0015936">
    <property type="term" value="P:coenzyme A metabolic process"/>
    <property type="evidence" value="ECO:0007669"/>
    <property type="project" value="InterPro"/>
</dbReference>